<keyword evidence="6 15" id="KW-0812">Transmembrane</keyword>
<evidence type="ECO:0000256" key="15">
    <source>
        <dbReference type="SAM" id="Phobius"/>
    </source>
</evidence>
<dbReference type="InterPro" id="IPR050121">
    <property type="entry name" value="Cytochrome_P450_monoxygenase"/>
</dbReference>
<dbReference type="InterPro" id="IPR002403">
    <property type="entry name" value="Cyt_P450_E_grp-IV"/>
</dbReference>
<evidence type="ECO:0000256" key="12">
    <source>
        <dbReference type="ARBA" id="ARBA00023136"/>
    </source>
</evidence>
<dbReference type="AlphaFoldDB" id="A0A9P5Z0E9"/>
<dbReference type="Proteomes" id="UP000807469">
    <property type="component" value="Unassembled WGS sequence"/>
</dbReference>
<evidence type="ECO:0000256" key="14">
    <source>
        <dbReference type="RuleBase" id="RU000461"/>
    </source>
</evidence>
<evidence type="ECO:0000256" key="4">
    <source>
        <dbReference type="ARBA" id="ARBA00010617"/>
    </source>
</evidence>
<dbReference type="PROSITE" id="PS00086">
    <property type="entry name" value="CYTOCHROME_P450"/>
    <property type="match status" value="1"/>
</dbReference>
<keyword evidence="17" id="KW-1185">Reference proteome</keyword>
<dbReference type="InterPro" id="IPR036396">
    <property type="entry name" value="Cyt_P450_sf"/>
</dbReference>
<dbReference type="Pfam" id="PF00067">
    <property type="entry name" value="p450"/>
    <property type="match status" value="1"/>
</dbReference>
<comment type="pathway">
    <text evidence="3">Secondary metabolite biosynthesis; terpenoid biosynthesis.</text>
</comment>
<feature type="transmembrane region" description="Helical" evidence="15">
    <location>
        <begin position="6"/>
        <end position="26"/>
    </location>
</feature>
<dbReference type="GO" id="GO:0004497">
    <property type="term" value="F:monooxygenase activity"/>
    <property type="evidence" value="ECO:0007669"/>
    <property type="project" value="UniProtKB-KW"/>
</dbReference>
<evidence type="ECO:0000256" key="8">
    <source>
        <dbReference type="ARBA" id="ARBA00022989"/>
    </source>
</evidence>
<dbReference type="OrthoDB" id="1470350at2759"/>
<evidence type="ECO:0000256" key="5">
    <source>
        <dbReference type="ARBA" id="ARBA00022617"/>
    </source>
</evidence>
<dbReference type="GO" id="GO:0016705">
    <property type="term" value="F:oxidoreductase activity, acting on paired donors, with incorporation or reduction of molecular oxygen"/>
    <property type="evidence" value="ECO:0007669"/>
    <property type="project" value="InterPro"/>
</dbReference>
<reference evidence="16" key="1">
    <citation type="submission" date="2020-11" db="EMBL/GenBank/DDBJ databases">
        <authorList>
            <consortium name="DOE Joint Genome Institute"/>
            <person name="Ahrendt S."/>
            <person name="Riley R."/>
            <person name="Andreopoulos W."/>
            <person name="Labutti K."/>
            <person name="Pangilinan J."/>
            <person name="Ruiz-Duenas F.J."/>
            <person name="Barrasa J.M."/>
            <person name="Sanchez-Garcia M."/>
            <person name="Camarero S."/>
            <person name="Miyauchi S."/>
            <person name="Serrano A."/>
            <person name="Linde D."/>
            <person name="Babiker R."/>
            <person name="Drula E."/>
            <person name="Ayuso-Fernandez I."/>
            <person name="Pacheco R."/>
            <person name="Padilla G."/>
            <person name="Ferreira P."/>
            <person name="Barriuso J."/>
            <person name="Kellner H."/>
            <person name="Castanera R."/>
            <person name="Alfaro M."/>
            <person name="Ramirez L."/>
            <person name="Pisabarro A.G."/>
            <person name="Kuo A."/>
            <person name="Tritt A."/>
            <person name="Lipzen A."/>
            <person name="He G."/>
            <person name="Yan M."/>
            <person name="Ng V."/>
            <person name="Cullen D."/>
            <person name="Martin F."/>
            <person name="Rosso M.-N."/>
            <person name="Henrissat B."/>
            <person name="Hibbett D."/>
            <person name="Martinez A.T."/>
            <person name="Grigoriev I.V."/>
        </authorList>
    </citation>
    <scope>NUCLEOTIDE SEQUENCE</scope>
    <source>
        <strain evidence="16">CIRM-BRFM 674</strain>
    </source>
</reference>
<name>A0A9P5Z0E9_9AGAR</name>
<comment type="subcellular location">
    <subcellularLocation>
        <location evidence="2">Membrane</location>
    </subcellularLocation>
</comment>
<keyword evidence="8 15" id="KW-1133">Transmembrane helix</keyword>
<keyword evidence="12 15" id="KW-0472">Membrane</keyword>
<dbReference type="Gene3D" id="1.10.630.10">
    <property type="entry name" value="Cytochrome P450"/>
    <property type="match status" value="1"/>
</dbReference>
<dbReference type="GO" id="GO:0016020">
    <property type="term" value="C:membrane"/>
    <property type="evidence" value="ECO:0007669"/>
    <property type="project" value="UniProtKB-SubCell"/>
</dbReference>
<dbReference type="InterPro" id="IPR001128">
    <property type="entry name" value="Cyt_P450"/>
</dbReference>
<comment type="caution">
    <text evidence="16">The sequence shown here is derived from an EMBL/GenBank/DDBJ whole genome shotgun (WGS) entry which is preliminary data.</text>
</comment>
<keyword evidence="11 14" id="KW-0503">Monooxygenase</keyword>
<dbReference type="PRINTS" id="PR00465">
    <property type="entry name" value="EP450IV"/>
</dbReference>
<dbReference type="EMBL" id="MU155244">
    <property type="protein sequence ID" value="KAF9478020.1"/>
    <property type="molecule type" value="Genomic_DNA"/>
</dbReference>
<sequence length="514" mass="58628">MIFFLLYKLCLVLLGFNIVFLTRYLVHSHSMRRAFRHVPGPPPSSHLWGEEWELYHGPPGKAYVDWHKRFGKLVKFTGSFGHQVISITDPRAISFVLGDGAYSFPKPQGVRAWFKATLGEGILWVEGKKAHERQRRILAPALNQQSVRRLMDVFFEKSVYLANQWNKIIELQDGEKETEIEITNWAGRFALETVGRAAFSYDFDCLSGDPHELSSALDGLTNNEHMRSSFYMRALFWLVPSILYVGTKGEMIRQVKHQLGHIASKMWKDAKLFGDKDSRTLMANILKYDEQSSDPMDEEQIVSQMRTVISAGYETVSAIVAWMLYEIASHPDFQVELREEICSIPDHSFEDLNNNLPLLDAALKETLRLHPAILENHHEAGKTISIPLANAIPDTGDTQLIIPKGTLIVIPVNVMQTDPDFWGKDADSFRPRRWLEDRKGDLVKGQELLAFSVGPRSCIGRTFATMEIKTLMVTLLRKFSFRCERSIEPFQSFVIRPRVTGETSSSLPLMVKKL</sequence>
<accession>A0A9P5Z0E9</accession>
<dbReference type="InterPro" id="IPR017972">
    <property type="entry name" value="Cyt_P450_CS"/>
</dbReference>
<gene>
    <name evidence="16" type="ORF">BDN70DRAFT_880446</name>
</gene>
<keyword evidence="5 13" id="KW-0349">Heme</keyword>
<dbReference type="GO" id="GO:0020037">
    <property type="term" value="F:heme binding"/>
    <property type="evidence" value="ECO:0007669"/>
    <property type="project" value="InterPro"/>
</dbReference>
<evidence type="ECO:0000256" key="11">
    <source>
        <dbReference type="ARBA" id="ARBA00023033"/>
    </source>
</evidence>
<dbReference type="PRINTS" id="PR00385">
    <property type="entry name" value="P450"/>
</dbReference>
<dbReference type="PANTHER" id="PTHR24305:SF166">
    <property type="entry name" value="CYTOCHROME P450 12A4, MITOCHONDRIAL-RELATED"/>
    <property type="match status" value="1"/>
</dbReference>
<evidence type="ECO:0000313" key="16">
    <source>
        <dbReference type="EMBL" id="KAF9478020.1"/>
    </source>
</evidence>
<keyword evidence="7 13" id="KW-0479">Metal-binding</keyword>
<evidence type="ECO:0000256" key="6">
    <source>
        <dbReference type="ARBA" id="ARBA00022692"/>
    </source>
</evidence>
<comment type="cofactor">
    <cofactor evidence="1 13">
        <name>heme</name>
        <dbReference type="ChEBI" id="CHEBI:30413"/>
    </cofactor>
</comment>
<evidence type="ECO:0000256" key="2">
    <source>
        <dbReference type="ARBA" id="ARBA00004370"/>
    </source>
</evidence>
<evidence type="ECO:0000256" key="3">
    <source>
        <dbReference type="ARBA" id="ARBA00004721"/>
    </source>
</evidence>
<evidence type="ECO:0000256" key="13">
    <source>
        <dbReference type="PIRSR" id="PIRSR602403-1"/>
    </source>
</evidence>
<dbReference type="GO" id="GO:0005506">
    <property type="term" value="F:iron ion binding"/>
    <property type="evidence" value="ECO:0007669"/>
    <property type="project" value="InterPro"/>
</dbReference>
<keyword evidence="9 14" id="KW-0560">Oxidoreductase</keyword>
<evidence type="ECO:0000256" key="10">
    <source>
        <dbReference type="ARBA" id="ARBA00023004"/>
    </source>
</evidence>
<dbReference type="PANTHER" id="PTHR24305">
    <property type="entry name" value="CYTOCHROME P450"/>
    <property type="match status" value="1"/>
</dbReference>
<proteinExistence type="inferred from homology"/>
<dbReference type="SUPFAM" id="SSF48264">
    <property type="entry name" value="Cytochrome P450"/>
    <property type="match status" value="1"/>
</dbReference>
<evidence type="ECO:0000256" key="7">
    <source>
        <dbReference type="ARBA" id="ARBA00022723"/>
    </source>
</evidence>
<evidence type="ECO:0000256" key="1">
    <source>
        <dbReference type="ARBA" id="ARBA00001971"/>
    </source>
</evidence>
<keyword evidence="10 13" id="KW-0408">Iron</keyword>
<protein>
    <submittedName>
        <fullName evidence="16">Cytochrome P450</fullName>
    </submittedName>
</protein>
<feature type="binding site" description="axial binding residue" evidence="13">
    <location>
        <position position="458"/>
    </location>
    <ligand>
        <name>heme</name>
        <dbReference type="ChEBI" id="CHEBI:30413"/>
    </ligand>
    <ligandPart>
        <name>Fe</name>
        <dbReference type="ChEBI" id="CHEBI:18248"/>
    </ligandPart>
</feature>
<comment type="similarity">
    <text evidence="4 14">Belongs to the cytochrome P450 family.</text>
</comment>
<evidence type="ECO:0000256" key="9">
    <source>
        <dbReference type="ARBA" id="ARBA00023002"/>
    </source>
</evidence>
<evidence type="ECO:0000313" key="17">
    <source>
        <dbReference type="Proteomes" id="UP000807469"/>
    </source>
</evidence>
<organism evidence="16 17">
    <name type="scientific">Pholiota conissans</name>
    <dbReference type="NCBI Taxonomy" id="109636"/>
    <lineage>
        <taxon>Eukaryota</taxon>
        <taxon>Fungi</taxon>
        <taxon>Dikarya</taxon>
        <taxon>Basidiomycota</taxon>
        <taxon>Agaricomycotina</taxon>
        <taxon>Agaricomycetes</taxon>
        <taxon>Agaricomycetidae</taxon>
        <taxon>Agaricales</taxon>
        <taxon>Agaricineae</taxon>
        <taxon>Strophariaceae</taxon>
        <taxon>Pholiota</taxon>
    </lineage>
</organism>